<evidence type="ECO:0000256" key="4">
    <source>
        <dbReference type="ARBA" id="ARBA00012513"/>
    </source>
</evidence>
<name>B4JXH8_DROGR</name>
<evidence type="ECO:0000313" key="22">
    <source>
        <dbReference type="EMBL" id="EDV95454.1"/>
    </source>
</evidence>
<dbReference type="InterPro" id="IPR000403">
    <property type="entry name" value="PI3/4_kinase_cat_dom"/>
</dbReference>
<dbReference type="STRING" id="7222.B4JXH8"/>
<feature type="coiled-coil region" evidence="17">
    <location>
        <begin position="2734"/>
        <end position="2761"/>
    </location>
</feature>
<dbReference type="GO" id="GO:0007274">
    <property type="term" value="P:neuromuscular synaptic transmission"/>
    <property type="evidence" value="ECO:0007669"/>
    <property type="project" value="EnsemblMetazoa"/>
</dbReference>
<dbReference type="OMA" id="AFECHFT"/>
<feature type="compositionally biased region" description="Basic and acidic residues" evidence="18">
    <location>
        <begin position="2687"/>
        <end position="2702"/>
    </location>
</feature>
<dbReference type="SUPFAM" id="SSF48371">
    <property type="entry name" value="ARM repeat"/>
    <property type="match status" value="1"/>
</dbReference>
<evidence type="ECO:0000256" key="10">
    <source>
        <dbReference type="ARBA" id="ARBA00022777"/>
    </source>
</evidence>
<dbReference type="InterPro" id="IPR036940">
    <property type="entry name" value="PI3/4_kinase_cat_sf"/>
</dbReference>
<gene>
    <name evidence="22" type="primary">Dgri\GH17959</name>
    <name evidence="22" type="ORF">Dgri_GH17959</name>
</gene>
<feature type="domain" description="PI3K/PI4K catalytic" evidence="19">
    <location>
        <begin position="1932"/>
        <end position="2263"/>
    </location>
</feature>
<evidence type="ECO:0000256" key="17">
    <source>
        <dbReference type="SAM" id="Coils"/>
    </source>
</evidence>
<dbReference type="GO" id="GO:0000184">
    <property type="term" value="P:nuclear-transcribed mRNA catabolic process, nonsense-mediated decay"/>
    <property type="evidence" value="ECO:0007669"/>
    <property type="project" value="UniProtKB-KW"/>
</dbReference>
<dbReference type="HOGENOM" id="CLU_000316_0_0_1"/>
<dbReference type="GO" id="GO:0031932">
    <property type="term" value="C:TORC2 complex"/>
    <property type="evidence" value="ECO:0007669"/>
    <property type="project" value="TreeGrafter"/>
</dbReference>
<comment type="subcellular location">
    <subcellularLocation>
        <location evidence="2">Cytoplasm</location>
    </subcellularLocation>
</comment>
<dbReference type="SMART" id="SM01345">
    <property type="entry name" value="Rapamycin_bind"/>
    <property type="match status" value="1"/>
</dbReference>
<dbReference type="Pfam" id="PF02260">
    <property type="entry name" value="FATC"/>
    <property type="match status" value="1"/>
</dbReference>
<dbReference type="PANTHER" id="PTHR11139">
    <property type="entry name" value="ATAXIA TELANGIECTASIA MUTATED ATM -RELATED"/>
    <property type="match status" value="1"/>
</dbReference>
<evidence type="ECO:0000259" key="21">
    <source>
        <dbReference type="PROSITE" id="PS51190"/>
    </source>
</evidence>
<dbReference type="Proteomes" id="UP000001070">
    <property type="component" value="Unassembled WGS sequence"/>
</dbReference>
<dbReference type="GO" id="GO:0046872">
    <property type="term" value="F:metal ion binding"/>
    <property type="evidence" value="ECO:0007669"/>
    <property type="project" value="UniProtKB-KW"/>
</dbReference>
<keyword evidence="10" id="KW-0418">Kinase</keyword>
<evidence type="ECO:0000256" key="5">
    <source>
        <dbReference type="ARBA" id="ARBA00022490"/>
    </source>
</evidence>
<comment type="catalytic activity">
    <reaction evidence="14">
        <text>L-threonyl-[protein] + ATP = O-phospho-L-threonyl-[protein] + ADP + H(+)</text>
        <dbReference type="Rhea" id="RHEA:46608"/>
        <dbReference type="Rhea" id="RHEA-COMP:11060"/>
        <dbReference type="Rhea" id="RHEA-COMP:11605"/>
        <dbReference type="ChEBI" id="CHEBI:15378"/>
        <dbReference type="ChEBI" id="CHEBI:30013"/>
        <dbReference type="ChEBI" id="CHEBI:30616"/>
        <dbReference type="ChEBI" id="CHEBI:61977"/>
        <dbReference type="ChEBI" id="CHEBI:456216"/>
        <dbReference type="EC" id="2.7.11.1"/>
    </reaction>
</comment>
<keyword evidence="17" id="KW-0175">Coiled coil</keyword>
<evidence type="ECO:0000256" key="7">
    <source>
        <dbReference type="ARBA" id="ARBA00022679"/>
    </source>
</evidence>
<dbReference type="FunFam" id="3.30.1010.10:FF:000026">
    <property type="entry name" value="Serine/threonine-protein kinase smg-1"/>
    <property type="match status" value="1"/>
</dbReference>
<dbReference type="SMART" id="SM00146">
    <property type="entry name" value="PI3Kc"/>
    <property type="match status" value="1"/>
</dbReference>
<dbReference type="GO" id="GO:0005737">
    <property type="term" value="C:cytoplasm"/>
    <property type="evidence" value="ECO:0007669"/>
    <property type="project" value="UniProtKB-SubCell"/>
</dbReference>
<evidence type="ECO:0000256" key="2">
    <source>
        <dbReference type="ARBA" id="ARBA00004496"/>
    </source>
</evidence>
<dbReference type="PROSITE" id="PS50290">
    <property type="entry name" value="PI3_4_KINASE_3"/>
    <property type="match status" value="1"/>
</dbReference>
<dbReference type="GO" id="GO:0004674">
    <property type="term" value="F:protein serine/threonine kinase activity"/>
    <property type="evidence" value="ECO:0007669"/>
    <property type="project" value="UniProtKB-KW"/>
</dbReference>
<dbReference type="PROSITE" id="PS51190">
    <property type="entry name" value="FATC"/>
    <property type="match status" value="1"/>
</dbReference>
<comment type="cofactor">
    <cofactor evidence="1">
        <name>Mn(2+)</name>
        <dbReference type="ChEBI" id="CHEBI:29035"/>
    </cofactor>
</comment>
<evidence type="ECO:0000256" key="1">
    <source>
        <dbReference type="ARBA" id="ARBA00001936"/>
    </source>
</evidence>
<feature type="region of interest" description="Disordered" evidence="18">
    <location>
        <begin position="2683"/>
        <end position="2704"/>
    </location>
</feature>
<dbReference type="Pfam" id="PF15785">
    <property type="entry name" value="SMG1"/>
    <property type="match status" value="1"/>
</dbReference>
<dbReference type="Gene3D" id="3.30.1010.10">
    <property type="entry name" value="Phosphatidylinositol 3-kinase Catalytic Subunit, Chain A, domain 4"/>
    <property type="match status" value="1"/>
</dbReference>
<keyword evidence="5" id="KW-0963">Cytoplasm</keyword>
<evidence type="ECO:0000256" key="15">
    <source>
        <dbReference type="ARBA" id="ARBA00048679"/>
    </source>
</evidence>
<evidence type="ECO:0000256" key="8">
    <source>
        <dbReference type="ARBA" id="ARBA00022723"/>
    </source>
</evidence>
<evidence type="ECO:0000259" key="19">
    <source>
        <dbReference type="PROSITE" id="PS50290"/>
    </source>
</evidence>
<dbReference type="InterPro" id="IPR050517">
    <property type="entry name" value="DDR_Repair_Kinase"/>
</dbReference>
<comment type="subunit">
    <text evidence="16">Component of a post-splicing multiprotein NMD complex.</text>
</comment>
<sequence>MITSRGDLSMQSPAFQLDKSNGVDGSVETPLSDVTGQSNTGNSNTNSNCNSNHHNGNHYNHNHNCKHNNINETALWSRSHDMKASKPVLRNINTDMTKGIQRKSHQGKSKCTPKKHVILFCKIKIKTICNPTVQFTGNDRDAKQQLANDDLRMSKIMRRLHNESSPAAALELCSKLEMAVRTPVNMGYLTRSFDVILDGMLALFKQCPPLVVEECCKTLGLIGYINRMSYPIYEEFIVKNYRTNKKMQKYLIVALRTTLSCDHNKCDLHIYADKIMHLLKDFLEAADNPDNFIAISECIVQFSHNYRDAFECHFTNVVDIIIGWQLEIGQPKQLKAHCAYVLEQLTPYFSNQLNFSYGLLHQFIEDIQTELDGERIGAFVGAFNTLLKCLTRMRITCESIVYLALSHLTKMLPDVLMQLHHDNNNDNNNKVGDDADDTNNSNNDALININELFCICLLNGYSEPDAATLNQLIHLQFVHITKLRQSQQLSCMYLLLCTVRKLRARLPNTLVQLIFQSESPFLAEIRVRSEHAAYKLLLRCCQETLLIRNVPLLQLAYKQLVADIDNCMSRIADAPMETNASALLTFQLAALASLAKQTASIIGMYACKPSILQLLIDNCRAEELIIWSKHSSSHQAIIALLIVHCQANHNFRKNSSLLCDGNDNIISQPTAHSFGHILKFLAHCLSKQAVTQLSPLNLQQLLNWTSSLLAECATHSTMLLLHGDFRTICDCIASVTPKYAPMESGQCMLAVLGYGCSNLSRQLLELYRDTALQQLKALCSSSIHSIYAQIYAQLPLHLTIVKRCAIGIGCSTHVSIWQQRLSQCSAVRDNVFRDFVERLQTPEEQPLPVDGSLRALFVRSCQVNVLDERQEKLTQCTRRCQCLASAWLQHEAARYCLDQKLRTTLGKPQDTFLAIEAIVMRYARLLNGCAKDAERQTFDEMSLQQLCNTQANLSMLLGFLDALEKHIYNAAEGSAFALRAPEKPVSAFFRLNNPTCQSWFNRTRIGVVIIAMHCQQPELAVRYAQEILQTPKSQDCSLHSQAIVYLAWAHIHCGESDALRGLHVWARSKSEKSYQWLLHASDQAAGRRDQALAGYRNVLDDEQQAAELEPHTRQFVLSQLIECLHSTGQWAQSVNLKLQLKRNEEHADIFNPFLQRSSVQVSAMESLLSKYDGQLRSDELNAALHNLSIWPTGELAANQQKQPASFAASYVHDKLEQAVLRQTLDPHEMFEMQQSLLDTNWRESLLNTSHEQGHWQQLTLLQHIVAQRPEHEHLTLLPLDREDALQQSCITSSLLLRCMAWTQLLRRNCVRDTEGTLHVDTAMLAREEGNHLTSQAILEQYFGEPLTQIAGQLLRQPLDTTDDQLLRGYSEMAKCLHQSQQQPQLHCTELSSINICAALCLNIQKQQQEQQQQVGAELLLTLSDWISARSCSGLATNMSATLQQLLDQLPECPLTSNSNSSSSNSSNSSSSLLQPHGERVVARLIYASLQQRPDNEEALIAYGNWCYRWGKKIVDNGCILSPVDINAISSELGGGTDALDNDTLQELMQALRMESPPGSSCEETDLQTDAQCEQRLRRLELLAHRPPSTLDMIVRIWRRAMAQTFDYYKAAAHSYFHYLSLKGSGTQQSRFHVDDSNMVTTTLRLLRLIVKHASGLQDVLEQGLKTTPIGPWKVIIPQLFSRLNHHEPYVRQSVCALLCRLAESRPQLVTFPAVVGANRELQATPLTSTSTSTGTGSGSDSSSPATESSYASLLSALTKQSPEVVQHVQLLVKELRRVCLLWDEYWIHSLAHIYNSYVGRVHSMASEFKPDDLEGKQNRFDSWRPQLLQDLEALIRFTAREPETSYERNFKRRFDAPIKHTLDALRHQPYPEAWDKLKQLYHILQSNMLRGTSNTLKMRCISPVLCEIGRMSISMPGLDAQDELQPIVIDHVESTVCILPTKTKPKKVAFYGSNGQKYTFLFKGLEDLHLDERIMQFLSISNAIMASKNDTPNSCYRAHHYSVIPLGPQSGLISWVDGVTPLFALYKKWQQRQPDADASASSRRLTDFFYSKLSPLLAKHNMLVTDPRRQWPLSVLRQVLNELMQETPKDLLARELWCQAGCAAEWRQSVRRYTSCMAVMSVIGYVIGLGDRHLDNVLINLRSGDIVHIDYNVCFEKGRTLRIPERVPFRLTQNMVHALGITGIEGSFRLGCEYVLKVMRKERETLLTLLEAFVYDPLVDWTINDDAAALRRAVNAKPSSTASNEMKCLKKDKSKNKLHDWDAKRRHLVGKLNQCQKFWSSAKLKILPQLSEMVVEIGKLQQMQAQRLSADQELVNLNKRSALIAEINSLGTAIESHSFNTASSRYAIKRRHEEMLAEQTVQCRADYERVQCLLASYNQCLQQSQLIKFSACLVHLKLVAGNWNTNYDQLQEQVHGHLPGDILEELNSTRHRLGKLSVRLSDLGLQCVEHMLQYASIMFYYPMQANRKNKYVRFRDTYAQHLRHMADSSCGSVCSNSNSIAPSPMCHINVGEQLKIVETLETVWVQLTCQLYELQQQVSNVAKEPQPQSVDTIQESNFSQMLHNAALIHTMDEATAAFTNYEKSALATHDTKLTQQQLQFIKHVRTMCRKLAGDSVHSVQSEQAREQLSELDTALDSLIKLQSFFREELPVSIFRLLLLSPNLDDLTALLQLSSKALSERYSQALSQHKEQEEHHHLPEEKSSVPLPTVSDQFMPCLQSGHEQFEKLDQFMLCLQSGHEQFEKLTKALERIERTIKLIIDDIPDDQTQQYMELSILKNASREHLSGAVFFELVLQTLRSSQSYNIRLMGGPVHNFMHRLQQDYIVGLVPLLSYAFYTNCGTRCHELAALSDCPTQLLQLCDGFFASLQAKATLLQQKRDISQLSQQIETLTLIASAHYWAYGELLDYELSSPHIISRQTLCKAIYENWQTLDESSAVMEQLVHQLNSQLEQLQGHRSNWNRNHIDSLLRIDERLHKRTLNHLDMIGDVSNCASALCSIEQMGTIGQESQQQQQQLPEHMESWLQCYAQWQESNARISAVEQAVVQLLDPEGGIDQCWLTNVQGLLEDYTCKVQREISTLETEQQTRHTFICTLLKDILRQQEHMPRIYMRNMCAELEDQTSGSGKLIPLDVQLLCGHVRDSQRKLLNFFQLLVELRKDLSGDRHAMQPSTLASWQQQLLLIQEMINHDVDDFFKSIDEFLQHAADGDSLPYETFTHNKGAPNSHEQKRNAYGVSVWKKIRMKLEGRDPDSNQRSTIAEQVDYVIREATNPDNLAILYEGWTPWV</sequence>
<dbReference type="InterPro" id="IPR039414">
    <property type="entry name" value="SMG1_PIKKc"/>
</dbReference>
<dbReference type="OrthoDB" id="10065496at2759"/>
<proteinExistence type="inferred from homology"/>
<evidence type="ECO:0000256" key="13">
    <source>
        <dbReference type="ARBA" id="ARBA00023211"/>
    </source>
</evidence>
<dbReference type="Pfam" id="PF00454">
    <property type="entry name" value="PI3_PI4_kinase"/>
    <property type="match status" value="1"/>
</dbReference>
<feature type="domain" description="FAT" evidence="20">
    <location>
        <begin position="1320"/>
        <end position="1719"/>
    </location>
</feature>
<keyword evidence="11" id="KW-0067">ATP-binding</keyword>
<dbReference type="CDD" id="cd05170">
    <property type="entry name" value="PIKKc_SMG1"/>
    <property type="match status" value="1"/>
</dbReference>
<reference evidence="22 23" key="1">
    <citation type="journal article" date="2007" name="Nature">
        <title>Evolution of genes and genomes on the Drosophila phylogeny.</title>
        <authorList>
            <consortium name="Drosophila 12 Genomes Consortium"/>
            <person name="Clark A.G."/>
            <person name="Eisen M.B."/>
            <person name="Smith D.R."/>
            <person name="Bergman C.M."/>
            <person name="Oliver B."/>
            <person name="Markow T.A."/>
            <person name="Kaufman T.C."/>
            <person name="Kellis M."/>
            <person name="Gelbart W."/>
            <person name="Iyer V.N."/>
            <person name="Pollard D.A."/>
            <person name="Sackton T.B."/>
            <person name="Larracuente A.M."/>
            <person name="Singh N.D."/>
            <person name="Abad J.P."/>
            <person name="Abt D.N."/>
            <person name="Adryan B."/>
            <person name="Aguade M."/>
            <person name="Akashi H."/>
            <person name="Anderson W.W."/>
            <person name="Aquadro C.F."/>
            <person name="Ardell D.H."/>
            <person name="Arguello R."/>
            <person name="Artieri C.G."/>
            <person name="Barbash D.A."/>
            <person name="Barker D."/>
            <person name="Barsanti P."/>
            <person name="Batterham P."/>
            <person name="Batzoglou S."/>
            <person name="Begun D."/>
            <person name="Bhutkar A."/>
            <person name="Blanco E."/>
            <person name="Bosak S.A."/>
            <person name="Bradley R.K."/>
            <person name="Brand A.D."/>
            <person name="Brent M.R."/>
            <person name="Brooks A.N."/>
            <person name="Brown R.H."/>
            <person name="Butlin R.K."/>
            <person name="Caggese C."/>
            <person name="Calvi B.R."/>
            <person name="Bernardo de Carvalho A."/>
            <person name="Caspi A."/>
            <person name="Castrezana S."/>
            <person name="Celniker S.E."/>
            <person name="Chang J.L."/>
            <person name="Chapple C."/>
            <person name="Chatterji S."/>
            <person name="Chinwalla A."/>
            <person name="Civetta A."/>
            <person name="Clifton S.W."/>
            <person name="Comeron J.M."/>
            <person name="Costello J.C."/>
            <person name="Coyne J.A."/>
            <person name="Daub J."/>
            <person name="David R.G."/>
            <person name="Delcher A.L."/>
            <person name="Delehaunty K."/>
            <person name="Do C.B."/>
            <person name="Ebling H."/>
            <person name="Edwards K."/>
            <person name="Eickbush T."/>
            <person name="Evans J.D."/>
            <person name="Filipski A."/>
            <person name="Findeiss S."/>
            <person name="Freyhult E."/>
            <person name="Fulton L."/>
            <person name="Fulton R."/>
            <person name="Garcia A.C."/>
            <person name="Gardiner A."/>
            <person name="Garfield D.A."/>
            <person name="Garvin B.E."/>
            <person name="Gibson G."/>
            <person name="Gilbert D."/>
            <person name="Gnerre S."/>
            <person name="Godfrey J."/>
            <person name="Good R."/>
            <person name="Gotea V."/>
            <person name="Gravely B."/>
            <person name="Greenberg A.J."/>
            <person name="Griffiths-Jones S."/>
            <person name="Gross S."/>
            <person name="Guigo R."/>
            <person name="Gustafson E.A."/>
            <person name="Haerty W."/>
            <person name="Hahn M.W."/>
            <person name="Halligan D.L."/>
            <person name="Halpern A.L."/>
            <person name="Halter G.M."/>
            <person name="Han M.V."/>
            <person name="Heger A."/>
            <person name="Hillier L."/>
            <person name="Hinrichs A.S."/>
            <person name="Holmes I."/>
            <person name="Hoskins R.A."/>
            <person name="Hubisz M.J."/>
            <person name="Hultmark D."/>
            <person name="Huntley M.A."/>
            <person name="Jaffe D.B."/>
            <person name="Jagadeeshan S."/>
            <person name="Jeck W.R."/>
            <person name="Johnson J."/>
            <person name="Jones C.D."/>
            <person name="Jordan W.C."/>
            <person name="Karpen G.H."/>
            <person name="Kataoka E."/>
            <person name="Keightley P.D."/>
            <person name="Kheradpour P."/>
            <person name="Kirkness E.F."/>
            <person name="Koerich L.B."/>
            <person name="Kristiansen K."/>
            <person name="Kudrna D."/>
            <person name="Kulathinal R.J."/>
            <person name="Kumar S."/>
            <person name="Kwok R."/>
            <person name="Lander E."/>
            <person name="Langley C.H."/>
            <person name="Lapoint R."/>
            <person name="Lazzaro B.P."/>
            <person name="Lee S.J."/>
            <person name="Levesque L."/>
            <person name="Li R."/>
            <person name="Lin C.F."/>
            <person name="Lin M.F."/>
            <person name="Lindblad-Toh K."/>
            <person name="Llopart A."/>
            <person name="Long M."/>
            <person name="Low L."/>
            <person name="Lozovsky E."/>
            <person name="Lu J."/>
            <person name="Luo M."/>
            <person name="Machado C.A."/>
            <person name="Makalowski W."/>
            <person name="Marzo M."/>
            <person name="Matsuda M."/>
            <person name="Matzkin L."/>
            <person name="McAllister B."/>
            <person name="McBride C.S."/>
            <person name="McKernan B."/>
            <person name="McKernan K."/>
            <person name="Mendez-Lago M."/>
            <person name="Minx P."/>
            <person name="Mollenhauer M.U."/>
            <person name="Montooth K."/>
            <person name="Mount S.M."/>
            <person name="Mu X."/>
            <person name="Myers E."/>
            <person name="Negre B."/>
            <person name="Newfeld S."/>
            <person name="Nielsen R."/>
            <person name="Noor M.A."/>
            <person name="O'Grady P."/>
            <person name="Pachter L."/>
            <person name="Papaceit M."/>
            <person name="Parisi M.J."/>
            <person name="Parisi M."/>
            <person name="Parts L."/>
            <person name="Pedersen J.S."/>
            <person name="Pesole G."/>
            <person name="Phillippy A.M."/>
            <person name="Ponting C.P."/>
            <person name="Pop M."/>
            <person name="Porcelli D."/>
            <person name="Powell J.R."/>
            <person name="Prohaska S."/>
            <person name="Pruitt K."/>
            <person name="Puig M."/>
            <person name="Quesneville H."/>
            <person name="Ram K.R."/>
            <person name="Rand D."/>
            <person name="Rasmussen M.D."/>
            <person name="Reed L.K."/>
            <person name="Reenan R."/>
            <person name="Reily A."/>
            <person name="Remington K.A."/>
            <person name="Rieger T.T."/>
            <person name="Ritchie M.G."/>
            <person name="Robin C."/>
            <person name="Rogers Y.H."/>
            <person name="Rohde C."/>
            <person name="Rozas J."/>
            <person name="Rubenfield M.J."/>
            <person name="Ruiz A."/>
            <person name="Russo S."/>
            <person name="Salzberg S.L."/>
            <person name="Sanchez-Gracia A."/>
            <person name="Saranga D.J."/>
            <person name="Sato H."/>
            <person name="Schaeffer S.W."/>
            <person name="Schatz M.C."/>
            <person name="Schlenke T."/>
            <person name="Schwartz R."/>
            <person name="Segarra C."/>
            <person name="Singh R.S."/>
            <person name="Sirot L."/>
            <person name="Sirota M."/>
            <person name="Sisneros N.B."/>
            <person name="Smith C.D."/>
            <person name="Smith T.F."/>
            <person name="Spieth J."/>
            <person name="Stage D.E."/>
            <person name="Stark A."/>
            <person name="Stephan W."/>
            <person name="Strausberg R.L."/>
            <person name="Strempel S."/>
            <person name="Sturgill D."/>
            <person name="Sutton G."/>
            <person name="Sutton G.G."/>
            <person name="Tao W."/>
            <person name="Teichmann S."/>
            <person name="Tobari Y.N."/>
            <person name="Tomimura Y."/>
            <person name="Tsolas J.M."/>
            <person name="Valente V.L."/>
            <person name="Venter E."/>
            <person name="Venter J.C."/>
            <person name="Vicario S."/>
            <person name="Vieira F.G."/>
            <person name="Vilella A.J."/>
            <person name="Villasante A."/>
            <person name="Walenz B."/>
            <person name="Wang J."/>
            <person name="Wasserman M."/>
            <person name="Watts T."/>
            <person name="Wilson D."/>
            <person name="Wilson R.K."/>
            <person name="Wing R.A."/>
            <person name="Wolfner M.F."/>
            <person name="Wong A."/>
            <person name="Wong G.K."/>
            <person name="Wu C.I."/>
            <person name="Wu G."/>
            <person name="Yamamoto D."/>
            <person name="Yang H.P."/>
            <person name="Yang S.P."/>
            <person name="Yorke J.A."/>
            <person name="Yoshida K."/>
            <person name="Zdobnov E."/>
            <person name="Zhang P."/>
            <person name="Zhang Y."/>
            <person name="Zimin A.V."/>
            <person name="Baldwin J."/>
            <person name="Abdouelleil A."/>
            <person name="Abdulkadir J."/>
            <person name="Abebe A."/>
            <person name="Abera B."/>
            <person name="Abreu J."/>
            <person name="Acer S.C."/>
            <person name="Aftuck L."/>
            <person name="Alexander A."/>
            <person name="An P."/>
            <person name="Anderson E."/>
            <person name="Anderson S."/>
            <person name="Arachi H."/>
            <person name="Azer M."/>
            <person name="Bachantsang P."/>
            <person name="Barry A."/>
            <person name="Bayul T."/>
            <person name="Berlin A."/>
            <person name="Bessette D."/>
            <person name="Bloom T."/>
            <person name="Blye J."/>
            <person name="Boguslavskiy L."/>
            <person name="Bonnet C."/>
            <person name="Boukhgalter B."/>
            <person name="Bourzgui I."/>
            <person name="Brown A."/>
            <person name="Cahill P."/>
            <person name="Channer S."/>
            <person name="Cheshatsang Y."/>
            <person name="Chuda L."/>
            <person name="Citroen M."/>
            <person name="Collymore A."/>
            <person name="Cooke P."/>
            <person name="Costello M."/>
            <person name="D'Aco K."/>
            <person name="Daza R."/>
            <person name="De Haan G."/>
            <person name="DeGray S."/>
            <person name="DeMaso C."/>
            <person name="Dhargay N."/>
            <person name="Dooley K."/>
            <person name="Dooley E."/>
            <person name="Doricent M."/>
            <person name="Dorje P."/>
            <person name="Dorjee K."/>
            <person name="Dupes A."/>
            <person name="Elong R."/>
            <person name="Falk J."/>
            <person name="Farina A."/>
            <person name="Faro S."/>
            <person name="Ferguson D."/>
            <person name="Fisher S."/>
            <person name="Foley C.D."/>
            <person name="Franke A."/>
            <person name="Friedrich D."/>
            <person name="Gadbois L."/>
            <person name="Gearin G."/>
            <person name="Gearin C.R."/>
            <person name="Giannoukos G."/>
            <person name="Goode T."/>
            <person name="Graham J."/>
            <person name="Grandbois E."/>
            <person name="Grewal S."/>
            <person name="Gyaltsen K."/>
            <person name="Hafez N."/>
            <person name="Hagos B."/>
            <person name="Hall J."/>
            <person name="Henson C."/>
            <person name="Hollinger A."/>
            <person name="Honan T."/>
            <person name="Huard M.D."/>
            <person name="Hughes L."/>
            <person name="Hurhula B."/>
            <person name="Husby M.E."/>
            <person name="Kamat A."/>
            <person name="Kanga B."/>
            <person name="Kashin S."/>
            <person name="Khazanovich D."/>
            <person name="Kisner P."/>
            <person name="Lance K."/>
            <person name="Lara M."/>
            <person name="Lee W."/>
            <person name="Lennon N."/>
            <person name="Letendre F."/>
            <person name="LeVine R."/>
            <person name="Lipovsky A."/>
            <person name="Liu X."/>
            <person name="Liu J."/>
            <person name="Liu S."/>
            <person name="Lokyitsang T."/>
            <person name="Lokyitsang Y."/>
            <person name="Lubonja R."/>
            <person name="Lui A."/>
            <person name="MacDonald P."/>
            <person name="Magnisalis V."/>
            <person name="Maru K."/>
            <person name="Matthews C."/>
            <person name="McCusker W."/>
            <person name="McDonough S."/>
            <person name="Mehta T."/>
            <person name="Meldrim J."/>
            <person name="Meneus L."/>
            <person name="Mihai O."/>
            <person name="Mihalev A."/>
            <person name="Mihova T."/>
            <person name="Mittelman R."/>
            <person name="Mlenga V."/>
            <person name="Montmayeur A."/>
            <person name="Mulrain L."/>
            <person name="Navidi A."/>
            <person name="Naylor J."/>
            <person name="Negash T."/>
            <person name="Nguyen T."/>
            <person name="Nguyen N."/>
            <person name="Nicol R."/>
            <person name="Norbu C."/>
            <person name="Norbu N."/>
            <person name="Novod N."/>
            <person name="O'Neill B."/>
            <person name="Osman S."/>
            <person name="Markiewicz E."/>
            <person name="Oyono O.L."/>
            <person name="Patti C."/>
            <person name="Phunkhang P."/>
            <person name="Pierre F."/>
            <person name="Priest M."/>
            <person name="Raghuraman S."/>
            <person name="Rege F."/>
            <person name="Reyes R."/>
            <person name="Rise C."/>
            <person name="Rogov P."/>
            <person name="Ross K."/>
            <person name="Ryan E."/>
            <person name="Settipalli S."/>
            <person name="Shea T."/>
            <person name="Sherpa N."/>
            <person name="Shi L."/>
            <person name="Shih D."/>
            <person name="Sparrow T."/>
            <person name="Spaulding J."/>
            <person name="Stalker J."/>
            <person name="Stange-Thomann N."/>
            <person name="Stavropoulos S."/>
            <person name="Stone C."/>
            <person name="Strader C."/>
            <person name="Tesfaye S."/>
            <person name="Thomson T."/>
            <person name="Thoulutsang Y."/>
            <person name="Thoulutsang D."/>
            <person name="Topham K."/>
            <person name="Topping I."/>
            <person name="Tsamla T."/>
            <person name="Vassiliev H."/>
            <person name="Vo A."/>
            <person name="Wangchuk T."/>
            <person name="Wangdi T."/>
            <person name="Weiand M."/>
            <person name="Wilkinson J."/>
            <person name="Wilson A."/>
            <person name="Yadav S."/>
            <person name="Young G."/>
            <person name="Yu Q."/>
            <person name="Zembek L."/>
            <person name="Zhong D."/>
            <person name="Zimmer A."/>
            <person name="Zwirko Z."/>
            <person name="Jaffe D.B."/>
            <person name="Alvarez P."/>
            <person name="Brockman W."/>
            <person name="Butler J."/>
            <person name="Chin C."/>
            <person name="Gnerre S."/>
            <person name="Grabherr M."/>
            <person name="Kleber M."/>
            <person name="Mauceli E."/>
            <person name="MacCallum I."/>
        </authorList>
    </citation>
    <scope>NUCLEOTIDE SEQUENCE [LARGE SCALE GENOMIC DNA]</scope>
    <source>
        <strain evidence="23">Tucson 15287-2541.00</strain>
    </source>
</reference>
<keyword evidence="8" id="KW-0479">Metal-binding</keyword>
<keyword evidence="12" id="KW-0866">Nonsense-mediated mRNA decay</keyword>
<evidence type="ECO:0000256" key="12">
    <source>
        <dbReference type="ARBA" id="ARBA00023161"/>
    </source>
</evidence>
<dbReference type="InterPro" id="IPR014009">
    <property type="entry name" value="PIK_FAT"/>
</dbReference>
<dbReference type="InParanoid" id="B4JXH8"/>
<feature type="compositionally biased region" description="Low complexity" evidence="18">
    <location>
        <begin position="1456"/>
        <end position="1471"/>
    </location>
</feature>
<dbReference type="FunFam" id="1.10.1070.11:FF:000023">
    <property type="entry name" value="serine/threonine-protein kinase SMG1 isoform X1"/>
    <property type="match status" value="1"/>
</dbReference>
<dbReference type="GO" id="GO:0048489">
    <property type="term" value="P:synaptic vesicle transport"/>
    <property type="evidence" value="ECO:0007669"/>
    <property type="project" value="EnsemblMetazoa"/>
</dbReference>
<keyword evidence="7" id="KW-0808">Transferase</keyword>
<evidence type="ECO:0000259" key="20">
    <source>
        <dbReference type="PROSITE" id="PS51189"/>
    </source>
</evidence>
<comment type="similarity">
    <text evidence="3">Belongs to the PI3/PI4-kinase family.</text>
</comment>
<dbReference type="GO" id="GO:0050808">
    <property type="term" value="P:synapse organization"/>
    <property type="evidence" value="ECO:0007669"/>
    <property type="project" value="EnsemblMetazoa"/>
</dbReference>
<feature type="compositionally biased region" description="Low complexity" evidence="18">
    <location>
        <begin position="38"/>
        <end position="55"/>
    </location>
</feature>
<keyword evidence="6" id="KW-0723">Serine/threonine-protein kinase</keyword>
<dbReference type="GO" id="GO:0045202">
    <property type="term" value="C:synapse"/>
    <property type="evidence" value="ECO:0007669"/>
    <property type="project" value="GOC"/>
</dbReference>
<dbReference type="InterPro" id="IPR031559">
    <property type="entry name" value="SMG1"/>
</dbReference>
<dbReference type="FunCoup" id="B4JXH8">
    <property type="interactions" value="1523"/>
</dbReference>
<evidence type="ECO:0000313" key="23">
    <source>
        <dbReference type="Proteomes" id="UP000001070"/>
    </source>
</evidence>
<evidence type="ECO:0000256" key="16">
    <source>
        <dbReference type="ARBA" id="ARBA00064141"/>
    </source>
</evidence>
<dbReference type="InterPro" id="IPR011009">
    <property type="entry name" value="Kinase-like_dom_sf"/>
</dbReference>
<accession>B4JXH8</accession>
<evidence type="ECO:0000256" key="14">
    <source>
        <dbReference type="ARBA" id="ARBA00047899"/>
    </source>
</evidence>
<dbReference type="GO" id="GO:0031931">
    <property type="term" value="C:TORC1 complex"/>
    <property type="evidence" value="ECO:0007669"/>
    <property type="project" value="TreeGrafter"/>
</dbReference>
<dbReference type="eggNOG" id="KOG0891">
    <property type="taxonomic scope" value="Eukaryota"/>
</dbReference>
<comment type="catalytic activity">
    <reaction evidence="15">
        <text>L-seryl-[protein] + ATP = O-phospho-L-seryl-[protein] + ADP + H(+)</text>
        <dbReference type="Rhea" id="RHEA:17989"/>
        <dbReference type="Rhea" id="RHEA-COMP:9863"/>
        <dbReference type="Rhea" id="RHEA-COMP:11604"/>
        <dbReference type="ChEBI" id="CHEBI:15378"/>
        <dbReference type="ChEBI" id="CHEBI:29999"/>
        <dbReference type="ChEBI" id="CHEBI:30616"/>
        <dbReference type="ChEBI" id="CHEBI:83421"/>
        <dbReference type="ChEBI" id="CHEBI:456216"/>
        <dbReference type="EC" id="2.7.11.1"/>
    </reaction>
</comment>
<dbReference type="GO" id="GO:0005524">
    <property type="term" value="F:ATP binding"/>
    <property type="evidence" value="ECO:0007669"/>
    <property type="project" value="UniProtKB-KW"/>
</dbReference>
<keyword evidence="9" id="KW-0547">Nucleotide-binding</keyword>
<feature type="domain" description="FATC" evidence="21">
    <location>
        <begin position="3252"/>
        <end position="3284"/>
    </location>
</feature>
<evidence type="ECO:0000256" key="11">
    <source>
        <dbReference type="ARBA" id="ARBA00022840"/>
    </source>
</evidence>
<dbReference type="SMART" id="SM01343">
    <property type="entry name" value="FATC"/>
    <property type="match status" value="1"/>
</dbReference>
<dbReference type="SUPFAM" id="SSF56112">
    <property type="entry name" value="Protein kinase-like (PK-like)"/>
    <property type="match status" value="1"/>
</dbReference>
<dbReference type="InterPro" id="IPR003152">
    <property type="entry name" value="FATC_dom"/>
</dbReference>
<dbReference type="GO" id="GO:0005634">
    <property type="term" value="C:nucleus"/>
    <property type="evidence" value="ECO:0007669"/>
    <property type="project" value="TreeGrafter"/>
</dbReference>
<dbReference type="EC" id="2.7.11.1" evidence="4"/>
<organism evidence="23">
    <name type="scientific">Drosophila grimshawi</name>
    <name type="common">Hawaiian fruit fly</name>
    <name type="synonym">Idiomyia grimshawi</name>
    <dbReference type="NCBI Taxonomy" id="7222"/>
    <lineage>
        <taxon>Eukaryota</taxon>
        <taxon>Metazoa</taxon>
        <taxon>Ecdysozoa</taxon>
        <taxon>Arthropoda</taxon>
        <taxon>Hexapoda</taxon>
        <taxon>Insecta</taxon>
        <taxon>Pterygota</taxon>
        <taxon>Neoptera</taxon>
        <taxon>Endopterygota</taxon>
        <taxon>Diptera</taxon>
        <taxon>Brachycera</taxon>
        <taxon>Muscomorpha</taxon>
        <taxon>Ephydroidea</taxon>
        <taxon>Drosophilidae</taxon>
        <taxon>Drosophila</taxon>
        <taxon>Hawaiian Drosophila</taxon>
    </lineage>
</organism>
<evidence type="ECO:0000256" key="9">
    <source>
        <dbReference type="ARBA" id="ARBA00022741"/>
    </source>
</evidence>
<dbReference type="InterPro" id="IPR016024">
    <property type="entry name" value="ARM-type_fold"/>
</dbReference>
<feature type="region of interest" description="Disordered" evidence="18">
    <location>
        <begin position="1454"/>
        <end position="1474"/>
    </location>
</feature>
<protein>
    <recommendedName>
        <fullName evidence="4">non-specific serine/threonine protein kinase</fullName>
        <ecNumber evidence="4">2.7.11.1</ecNumber>
    </recommendedName>
</protein>
<evidence type="ECO:0000256" key="6">
    <source>
        <dbReference type="ARBA" id="ARBA00022527"/>
    </source>
</evidence>
<dbReference type="GO" id="GO:0031929">
    <property type="term" value="P:TOR signaling"/>
    <property type="evidence" value="ECO:0007669"/>
    <property type="project" value="TreeGrafter"/>
</dbReference>
<dbReference type="PhylomeDB" id="B4JXH8"/>
<dbReference type="PANTHER" id="PTHR11139:SF119">
    <property type="entry name" value="SERINE_THREONINE-PROTEIN KINASE SMG1"/>
    <property type="match status" value="1"/>
</dbReference>
<evidence type="ECO:0000256" key="3">
    <source>
        <dbReference type="ARBA" id="ARBA00011031"/>
    </source>
</evidence>
<feature type="region of interest" description="Disordered" evidence="18">
    <location>
        <begin position="1725"/>
        <end position="1746"/>
    </location>
</feature>
<dbReference type="PROSITE" id="PS51189">
    <property type="entry name" value="FAT"/>
    <property type="match status" value="1"/>
</dbReference>
<dbReference type="Gene3D" id="1.10.1070.11">
    <property type="entry name" value="Phosphatidylinositol 3-/4-kinase, catalytic domain"/>
    <property type="match status" value="1"/>
</dbReference>
<dbReference type="GO" id="GO:0016242">
    <property type="term" value="P:negative regulation of macroautophagy"/>
    <property type="evidence" value="ECO:0007669"/>
    <property type="project" value="TreeGrafter"/>
</dbReference>
<dbReference type="EMBL" id="CH916376">
    <property type="protein sequence ID" value="EDV95454.1"/>
    <property type="molecule type" value="Genomic_DNA"/>
</dbReference>
<keyword evidence="13" id="KW-0464">Manganese</keyword>
<keyword evidence="23" id="KW-1185">Reference proteome</keyword>
<feature type="region of interest" description="Disordered" evidence="18">
    <location>
        <begin position="1"/>
        <end position="55"/>
    </location>
</feature>
<evidence type="ECO:0000256" key="18">
    <source>
        <dbReference type="SAM" id="MobiDB-lite"/>
    </source>
</evidence>